<feature type="chain" id="PRO_5020490843" evidence="1">
    <location>
        <begin position="22"/>
        <end position="112"/>
    </location>
</feature>
<dbReference type="AlphaFoldDB" id="A0A4Q9FI82"/>
<feature type="signal peptide" evidence="1">
    <location>
        <begin position="1"/>
        <end position="21"/>
    </location>
</feature>
<protein>
    <submittedName>
        <fullName evidence="2">Uncharacterized protein</fullName>
    </submittedName>
</protein>
<sequence>MTKFCIYAICLLMMSFDSSFGQNFRKDSLQFKVYTIASFKDSKVKNIKVDKVLCDYCSEAQFTTLKQMSIKSSMKLIEKPKYRLINGEKRLAIYIRVKRENFAKLKHKDSLR</sequence>
<dbReference type="EMBL" id="SIRT01000001">
    <property type="protein sequence ID" value="TBN06828.1"/>
    <property type="molecule type" value="Genomic_DNA"/>
</dbReference>
<keyword evidence="1" id="KW-0732">Signal</keyword>
<dbReference type="RefSeq" id="WP_130962815.1">
    <property type="nucleotide sequence ID" value="NZ_SIRT01000001.1"/>
</dbReference>
<evidence type="ECO:0000313" key="3">
    <source>
        <dbReference type="Proteomes" id="UP000291142"/>
    </source>
</evidence>
<gene>
    <name evidence="2" type="ORF">EYD45_02790</name>
</gene>
<evidence type="ECO:0000256" key="1">
    <source>
        <dbReference type="SAM" id="SignalP"/>
    </source>
</evidence>
<evidence type="ECO:0000313" key="2">
    <source>
        <dbReference type="EMBL" id="TBN06828.1"/>
    </source>
</evidence>
<organism evidence="2 3">
    <name type="scientific">Hyunsoonleella flava</name>
    <dbReference type="NCBI Taxonomy" id="2527939"/>
    <lineage>
        <taxon>Bacteria</taxon>
        <taxon>Pseudomonadati</taxon>
        <taxon>Bacteroidota</taxon>
        <taxon>Flavobacteriia</taxon>
        <taxon>Flavobacteriales</taxon>
        <taxon>Flavobacteriaceae</taxon>
    </lineage>
</organism>
<keyword evidence="3" id="KW-1185">Reference proteome</keyword>
<accession>A0A4Q9FI82</accession>
<reference evidence="2 3" key="1">
    <citation type="submission" date="2019-02" db="EMBL/GenBank/DDBJ databases">
        <title>Hyunsoonleella sp., isolated from marine sediment.</title>
        <authorList>
            <person name="Liu B.-T."/>
        </authorList>
    </citation>
    <scope>NUCLEOTIDE SEQUENCE [LARGE SCALE GENOMIC DNA]</scope>
    <source>
        <strain evidence="2 3">T58</strain>
    </source>
</reference>
<name>A0A4Q9FI82_9FLAO</name>
<proteinExistence type="predicted"/>
<dbReference type="OrthoDB" id="1445655at2"/>
<comment type="caution">
    <text evidence="2">The sequence shown here is derived from an EMBL/GenBank/DDBJ whole genome shotgun (WGS) entry which is preliminary data.</text>
</comment>
<dbReference type="Proteomes" id="UP000291142">
    <property type="component" value="Unassembled WGS sequence"/>
</dbReference>